<evidence type="ECO:0000313" key="3">
    <source>
        <dbReference type="Proteomes" id="UP000310506"/>
    </source>
</evidence>
<feature type="transmembrane region" description="Helical" evidence="1">
    <location>
        <begin position="42"/>
        <end position="60"/>
    </location>
</feature>
<dbReference type="EMBL" id="SDGV01000044">
    <property type="protein sequence ID" value="THB60092.1"/>
    <property type="molecule type" value="Genomic_DNA"/>
</dbReference>
<organism evidence="2 3">
    <name type="scientific">Vagococcus silagei</name>
    <dbReference type="NCBI Taxonomy" id="2508885"/>
    <lineage>
        <taxon>Bacteria</taxon>
        <taxon>Bacillati</taxon>
        <taxon>Bacillota</taxon>
        <taxon>Bacilli</taxon>
        <taxon>Lactobacillales</taxon>
        <taxon>Enterococcaceae</taxon>
        <taxon>Vagococcus</taxon>
    </lineage>
</organism>
<comment type="caution">
    <text evidence="2">The sequence shown here is derived from an EMBL/GenBank/DDBJ whole genome shotgun (WGS) entry which is preliminary data.</text>
</comment>
<proteinExistence type="predicted"/>
<keyword evidence="1" id="KW-0812">Transmembrane</keyword>
<accession>A0A4S3B017</accession>
<dbReference type="RefSeq" id="WP_136137938.1">
    <property type="nucleotide sequence ID" value="NZ_SDGV01000044.1"/>
</dbReference>
<keyword evidence="3" id="KW-1185">Reference proteome</keyword>
<evidence type="ECO:0000313" key="2">
    <source>
        <dbReference type="EMBL" id="THB60092.1"/>
    </source>
</evidence>
<keyword evidence="1" id="KW-1133">Transmembrane helix</keyword>
<dbReference type="OrthoDB" id="272002at2"/>
<gene>
    <name evidence="2" type="ORF">ESZ54_12250</name>
</gene>
<evidence type="ECO:0000256" key="1">
    <source>
        <dbReference type="SAM" id="Phobius"/>
    </source>
</evidence>
<name>A0A4S3B017_9ENTE</name>
<sequence>MNGFLLLIPLLLIRLVLMPLLNPKAAQEATQFAPLLKNEQWAYYLYQVTNLILLFMPLGLQVTTSLPFILIGGFVYLIGLMIVLLAIIAFSKKEEQTLYTLGI</sequence>
<dbReference type="AlphaFoldDB" id="A0A4S3B017"/>
<reference evidence="2 3" key="1">
    <citation type="submission" date="2019-01" db="EMBL/GenBank/DDBJ databases">
        <title>Vagococcus silagei sp. nov. isolated from brewer's grain.</title>
        <authorList>
            <person name="Guu J.-R."/>
        </authorList>
    </citation>
    <scope>NUCLEOTIDE SEQUENCE [LARGE SCALE GENOMIC DNA]</scope>
    <source>
        <strain evidence="2 3">2B-2</strain>
    </source>
</reference>
<keyword evidence="1" id="KW-0472">Membrane</keyword>
<protein>
    <submittedName>
        <fullName evidence="2">Uncharacterized protein</fullName>
    </submittedName>
</protein>
<dbReference type="Proteomes" id="UP000310506">
    <property type="component" value="Unassembled WGS sequence"/>
</dbReference>
<feature type="transmembrane region" description="Helical" evidence="1">
    <location>
        <begin position="67"/>
        <end position="90"/>
    </location>
</feature>